<dbReference type="SMART" id="SM00631">
    <property type="entry name" value="Zn_pept"/>
    <property type="match status" value="1"/>
</dbReference>
<reference evidence="9 10" key="1">
    <citation type="submission" date="2019-12" db="EMBL/GenBank/DDBJ databases">
        <title>Novel species isolated from a subtropical stream in China.</title>
        <authorList>
            <person name="Lu H."/>
        </authorList>
    </citation>
    <scope>NUCLEOTIDE SEQUENCE [LARGE SCALE GENOMIC DNA]</scope>
    <source>
        <strain evidence="9 10">CY42W</strain>
    </source>
</reference>
<evidence type="ECO:0000256" key="1">
    <source>
        <dbReference type="ARBA" id="ARBA00001947"/>
    </source>
</evidence>
<evidence type="ECO:0000256" key="6">
    <source>
        <dbReference type="ARBA" id="ARBA00023049"/>
    </source>
</evidence>
<dbReference type="PANTHER" id="PTHR11705:SF143">
    <property type="entry name" value="SLL0236 PROTEIN"/>
    <property type="match status" value="1"/>
</dbReference>
<dbReference type="GO" id="GO:0004180">
    <property type="term" value="F:carboxypeptidase activity"/>
    <property type="evidence" value="ECO:0007669"/>
    <property type="project" value="UniProtKB-KW"/>
</dbReference>
<dbReference type="PROSITE" id="PS52035">
    <property type="entry name" value="PEPTIDASE_M14"/>
    <property type="match status" value="1"/>
</dbReference>
<evidence type="ECO:0000313" key="10">
    <source>
        <dbReference type="Proteomes" id="UP000642144"/>
    </source>
</evidence>
<dbReference type="InterPro" id="IPR000834">
    <property type="entry name" value="Peptidase_M14"/>
</dbReference>
<keyword evidence="3" id="KW-0645">Protease</keyword>
<keyword evidence="6" id="KW-0482">Metalloprotease</keyword>
<comment type="caution">
    <text evidence="9">The sequence shown here is derived from an EMBL/GenBank/DDBJ whole genome shotgun (WGS) entry which is preliminary data.</text>
</comment>
<evidence type="ECO:0000256" key="7">
    <source>
        <dbReference type="PROSITE-ProRule" id="PRU01379"/>
    </source>
</evidence>
<evidence type="ECO:0000256" key="4">
    <source>
        <dbReference type="ARBA" id="ARBA00022801"/>
    </source>
</evidence>
<sequence>MSMTPPDFEAFPRYAELTALLHGYAAAYPELVQLASIGKSHEGRDIWVLTVTALATGQPQDKPAFWADGNIHSIELTGCTAVLYYLHHLVSGYGADATLTHLLETRTIYLCPRLSPDGAELALADQPRHVRSSARLYPSTDPAPAGLAIGDVDGDGRVLSMRMPDPNGTWKKHAAQPRLMVPREIGEFGGEYYRILPEGTVHDYDGYTVQLKPQPQALDLNRNFPSYWRPEHEQKGAGPYPASEPEVKAMVDFVLAHPNIGAAISYHTFSGVILRPMGMMSDADMIAEDLWCYQRFSELGTELSGYPSLSIWHDFKYHPKELVGGTQDWLYEQLGALYWVVELWSPNRQAGISGYKWIDWFRAHPVEDDLKLLRWSDEHCAGQAYVDWQPFQHPQLGAVEIGGWDQLNYWRNPPPGLRQAEVERFPAWMDKIALSLPRLELVSAAAQYIGADTWQIRLVVCNSGWLPAYVTKQALAHHVVEGVVFHIDLPAAPSQAALCGGTARIQGPQLMGHAPKKSLLALSPDATPTADRALAEWIVQAPAGTRIGLRAAAPRAGALHTSLTLAAPEPHLTLSRKLPT</sequence>
<keyword evidence="10" id="KW-1185">Reference proteome</keyword>
<proteinExistence type="inferred from homology"/>
<organism evidence="9 10">
    <name type="scientific">Duganella levis</name>
    <dbReference type="NCBI Taxonomy" id="2692169"/>
    <lineage>
        <taxon>Bacteria</taxon>
        <taxon>Pseudomonadati</taxon>
        <taxon>Pseudomonadota</taxon>
        <taxon>Betaproteobacteria</taxon>
        <taxon>Burkholderiales</taxon>
        <taxon>Oxalobacteraceae</taxon>
        <taxon>Telluria group</taxon>
        <taxon>Duganella</taxon>
    </lineage>
</organism>
<evidence type="ECO:0000256" key="2">
    <source>
        <dbReference type="ARBA" id="ARBA00005988"/>
    </source>
</evidence>
<dbReference type="SUPFAM" id="SSF53187">
    <property type="entry name" value="Zn-dependent exopeptidases"/>
    <property type="match status" value="1"/>
</dbReference>
<dbReference type="Pfam" id="PF00246">
    <property type="entry name" value="Peptidase_M14"/>
    <property type="match status" value="2"/>
</dbReference>
<dbReference type="Gene3D" id="3.40.630.10">
    <property type="entry name" value="Zn peptidases"/>
    <property type="match status" value="1"/>
</dbReference>
<evidence type="ECO:0000313" key="9">
    <source>
        <dbReference type="EMBL" id="MYN28708.1"/>
    </source>
</evidence>
<feature type="domain" description="Peptidase M14" evidence="8">
    <location>
        <begin position="10"/>
        <end position="362"/>
    </location>
</feature>
<dbReference type="EMBL" id="WWCT01000017">
    <property type="protein sequence ID" value="MYN28708.1"/>
    <property type="molecule type" value="Genomic_DNA"/>
</dbReference>
<dbReference type="PRINTS" id="PR00765">
    <property type="entry name" value="CRBOXYPTASEA"/>
</dbReference>
<evidence type="ECO:0000256" key="5">
    <source>
        <dbReference type="ARBA" id="ARBA00022833"/>
    </source>
</evidence>
<comment type="cofactor">
    <cofactor evidence="1">
        <name>Zn(2+)</name>
        <dbReference type="ChEBI" id="CHEBI:29105"/>
    </cofactor>
</comment>
<gene>
    <name evidence="9" type="ORF">GTP69_20110</name>
</gene>
<evidence type="ECO:0000259" key="8">
    <source>
        <dbReference type="PROSITE" id="PS52035"/>
    </source>
</evidence>
<protein>
    <submittedName>
        <fullName evidence="9">Carboxypeptidase</fullName>
    </submittedName>
</protein>
<feature type="active site" description="Proton donor/acceptor" evidence="7">
    <location>
        <position position="342"/>
    </location>
</feature>
<keyword evidence="4" id="KW-0378">Hydrolase</keyword>
<keyword evidence="9" id="KW-0121">Carboxypeptidase</keyword>
<dbReference type="PANTHER" id="PTHR11705">
    <property type="entry name" value="PROTEASE FAMILY M14 CARBOXYPEPTIDASE A,B"/>
    <property type="match status" value="1"/>
</dbReference>
<accession>A0ABW9W4N5</accession>
<dbReference type="CDD" id="cd06905">
    <property type="entry name" value="M14-like"/>
    <property type="match status" value="1"/>
</dbReference>
<evidence type="ECO:0000256" key="3">
    <source>
        <dbReference type="ARBA" id="ARBA00022670"/>
    </source>
</evidence>
<dbReference type="Proteomes" id="UP000642144">
    <property type="component" value="Unassembled WGS sequence"/>
</dbReference>
<name>A0ABW9W4N5_9BURK</name>
<keyword evidence="5" id="KW-0862">Zinc</keyword>
<comment type="similarity">
    <text evidence="2 7">Belongs to the peptidase M14 family.</text>
</comment>